<dbReference type="PANTHER" id="PTHR48105">
    <property type="entry name" value="THIOREDOXIN REDUCTASE 1-RELATED-RELATED"/>
    <property type="match status" value="1"/>
</dbReference>
<dbReference type="EMBL" id="CP139965">
    <property type="protein sequence ID" value="WQD79257.1"/>
    <property type="molecule type" value="Genomic_DNA"/>
</dbReference>
<evidence type="ECO:0000313" key="5">
    <source>
        <dbReference type="Proteomes" id="UP001325479"/>
    </source>
</evidence>
<dbReference type="InterPro" id="IPR000595">
    <property type="entry name" value="cNMP-bd_dom"/>
</dbReference>
<gene>
    <name evidence="4" type="ORF">U0042_06015</name>
</gene>
<dbReference type="Proteomes" id="UP001325479">
    <property type="component" value="Chromosome"/>
</dbReference>
<dbReference type="Pfam" id="PF00027">
    <property type="entry name" value="cNMP_binding"/>
    <property type="match status" value="1"/>
</dbReference>
<proteinExistence type="predicted"/>
<evidence type="ECO:0000313" key="4">
    <source>
        <dbReference type="EMBL" id="WQD79257.1"/>
    </source>
</evidence>
<name>A0ABZ0WPE5_9BURK</name>
<dbReference type="SMART" id="SM00100">
    <property type="entry name" value="cNMP"/>
    <property type="match status" value="1"/>
</dbReference>
<keyword evidence="1" id="KW-0285">Flavoprotein</keyword>
<reference evidence="4 5" key="1">
    <citation type="submission" date="2023-12" db="EMBL/GenBank/DDBJ databases">
        <title>Genome sequencing and assembly of bacterial species from a model synthetic community.</title>
        <authorList>
            <person name="Hogle S.L."/>
        </authorList>
    </citation>
    <scope>NUCLEOTIDE SEQUENCE [LARGE SCALE GENOMIC DNA]</scope>
    <source>
        <strain evidence="4 5">HAMBI 2494</strain>
    </source>
</reference>
<dbReference type="PROSITE" id="PS50042">
    <property type="entry name" value="CNMP_BINDING_3"/>
    <property type="match status" value="1"/>
</dbReference>
<keyword evidence="5" id="KW-1185">Reference proteome</keyword>
<dbReference type="RefSeq" id="WP_114811651.1">
    <property type="nucleotide sequence ID" value="NZ_CP139965.1"/>
</dbReference>
<keyword evidence="2" id="KW-0560">Oxidoreductase</keyword>
<dbReference type="Gene3D" id="2.60.120.10">
    <property type="entry name" value="Jelly Rolls"/>
    <property type="match status" value="1"/>
</dbReference>
<dbReference type="InterPro" id="IPR018490">
    <property type="entry name" value="cNMP-bd_dom_sf"/>
</dbReference>
<dbReference type="InterPro" id="IPR036188">
    <property type="entry name" value="FAD/NAD-bd_sf"/>
</dbReference>
<dbReference type="InterPro" id="IPR050097">
    <property type="entry name" value="Ferredoxin-NADP_redctase_2"/>
</dbReference>
<dbReference type="Pfam" id="PF07992">
    <property type="entry name" value="Pyr_redox_2"/>
    <property type="match status" value="1"/>
</dbReference>
<dbReference type="SUPFAM" id="SSF51905">
    <property type="entry name" value="FAD/NAD(P)-binding domain"/>
    <property type="match status" value="1"/>
</dbReference>
<evidence type="ECO:0000256" key="1">
    <source>
        <dbReference type="ARBA" id="ARBA00022630"/>
    </source>
</evidence>
<dbReference type="InterPro" id="IPR023753">
    <property type="entry name" value="FAD/NAD-binding_dom"/>
</dbReference>
<dbReference type="CDD" id="cd00038">
    <property type="entry name" value="CAP_ED"/>
    <property type="match status" value="1"/>
</dbReference>
<feature type="domain" description="Cyclic nucleotide-binding" evidence="3">
    <location>
        <begin position="33"/>
        <end position="153"/>
    </location>
</feature>
<dbReference type="PRINTS" id="PR00368">
    <property type="entry name" value="FADPNR"/>
</dbReference>
<evidence type="ECO:0000256" key="2">
    <source>
        <dbReference type="ARBA" id="ARBA00023002"/>
    </source>
</evidence>
<dbReference type="Gene3D" id="3.50.50.60">
    <property type="entry name" value="FAD/NAD(P)-binding domain"/>
    <property type="match status" value="2"/>
</dbReference>
<accession>A0ABZ0WPE5</accession>
<protein>
    <submittedName>
        <fullName evidence="4">FAD-dependent oxidoreductase</fullName>
    </submittedName>
</protein>
<organism evidence="4 5">
    <name type="scientific">Paraburkholderia kururiensis</name>
    <dbReference type="NCBI Taxonomy" id="984307"/>
    <lineage>
        <taxon>Bacteria</taxon>
        <taxon>Pseudomonadati</taxon>
        <taxon>Pseudomonadota</taxon>
        <taxon>Betaproteobacteria</taxon>
        <taxon>Burkholderiales</taxon>
        <taxon>Burkholderiaceae</taxon>
        <taxon>Paraburkholderia</taxon>
    </lineage>
</organism>
<dbReference type="SUPFAM" id="SSF51206">
    <property type="entry name" value="cAMP-binding domain-like"/>
    <property type="match status" value="1"/>
</dbReference>
<sequence>MSASPPNLSASPDAPAAELDTPYSSLEHRQHQMFPKLSAAEIASLRRFATPKRFAAGELVFETGQVAPGLFVLLKGRVRICSRDRLGRQTLVTEHEDGHFMAEMAQLAGKPALIDGFALTDCDTLVVTPERLRALIVADAQLGEHIMRALILRRLGLIEQGLGPIIVGDAGDAHLVSLQGFLRRNAYPASIVDARTDADAVRLLSGLTTGPADFPLVFCPDGSVLRAPDEAQLATRLGLVPTFERSHVYDVAIVGAGPAGLAAAVYAASEGLSVVVFDRRSPGGQAGASARIENYLGFPTGISGQALAARAFQQTLKFGAHVAIPGCVVDVHRDVARASGGFVLGLPDGQCVRAHTVVAASGAAYRKPAVPGFERFEGRGLYYWASPIEARLAKGQDIVLIGGGNSAGQAVVYLAGFARSIRMLIRGKDLRASMSRYLIDRIAALPNVSVCTGCVLDALEGDECGLAQIHIVRDGPADETAAEARVEPRVEPRTEAQALPGCAEGKTREAIATRHLFLFIGADPKTDWLSTSGVQLDSRGFVVTGHRYPLETNVRGLFAVGDVRSESAKRVAAAVGDGAAVVAQIHAYLADIKAHA</sequence>
<dbReference type="InterPro" id="IPR014710">
    <property type="entry name" value="RmlC-like_jellyroll"/>
</dbReference>
<dbReference type="PRINTS" id="PR00469">
    <property type="entry name" value="PNDRDTASEII"/>
</dbReference>
<evidence type="ECO:0000259" key="3">
    <source>
        <dbReference type="PROSITE" id="PS50042"/>
    </source>
</evidence>